<dbReference type="EMBL" id="MBFR01000303">
    <property type="protein sequence ID" value="PVU89682.1"/>
    <property type="molecule type" value="Genomic_DNA"/>
</dbReference>
<keyword evidence="4" id="KW-0677">Repeat</keyword>
<sequence>MLWLYNVFRTPVVWIIGEKCTIILLDHFNLLHSECLKYAIIKCLGFGLVLGGSIVKIPQIYKILKQKSAFGLSMSSVILECLSNIITFMYNISNHNPFSTFGESFFIGIQNFYIIAIIHSINKTTPKSTLVGLGCFCVFISNRYTCPYSLLTILQLFSVPLMISSRLSQIYINNKFKTTGQLAAFTVFANFAGTFARVLTTIAEIDDSLLLFTNIINASVNGILAYQMIIYRNSSKKNKLHGINSLAANHIYN</sequence>
<feature type="transmembrane region" description="Helical" evidence="9">
    <location>
        <begin position="69"/>
        <end position="92"/>
    </location>
</feature>
<reference evidence="10 11" key="1">
    <citation type="journal article" date="2018" name="MBio">
        <title>Comparative Genomics Reveals the Core Gene Toolbox for the Fungus-Insect Symbiosis.</title>
        <authorList>
            <person name="Wang Y."/>
            <person name="Stata M."/>
            <person name="Wang W."/>
            <person name="Stajich J.E."/>
            <person name="White M.M."/>
            <person name="Moncalvo J.M."/>
        </authorList>
    </citation>
    <scope>NUCLEOTIDE SEQUENCE [LARGE SCALE GENOMIC DNA]</scope>
    <source>
        <strain evidence="10 11">SWE-8-4</strain>
    </source>
</reference>
<feature type="transmembrane region" description="Helical" evidence="9">
    <location>
        <begin position="128"/>
        <end position="144"/>
    </location>
</feature>
<keyword evidence="2" id="KW-0813">Transport</keyword>
<dbReference type="PIRSF" id="PIRSF023381">
    <property type="entry name" value="MannP-dilichol_defect-1p"/>
    <property type="match status" value="1"/>
</dbReference>
<evidence type="ECO:0000256" key="9">
    <source>
        <dbReference type="SAM" id="Phobius"/>
    </source>
</evidence>
<dbReference type="Pfam" id="PF04193">
    <property type="entry name" value="PQ-loop"/>
    <property type="match status" value="2"/>
</dbReference>
<dbReference type="InterPro" id="IPR006603">
    <property type="entry name" value="PQ-loop_rpt"/>
</dbReference>
<evidence type="ECO:0000256" key="5">
    <source>
        <dbReference type="ARBA" id="ARBA00022989"/>
    </source>
</evidence>
<name>A0A2T9YBG6_9FUNG</name>
<keyword evidence="5 8" id="KW-1133">Transmembrane helix</keyword>
<dbReference type="SMART" id="SM00679">
    <property type="entry name" value="CTNS"/>
    <property type="match status" value="2"/>
</dbReference>
<evidence type="ECO:0000313" key="11">
    <source>
        <dbReference type="Proteomes" id="UP000245383"/>
    </source>
</evidence>
<dbReference type="AlphaFoldDB" id="A0A2T9YBG6"/>
<keyword evidence="3 8" id="KW-0812">Transmembrane</keyword>
<feature type="transmembrane region" description="Helical" evidence="9">
    <location>
        <begin position="38"/>
        <end position="57"/>
    </location>
</feature>
<evidence type="ECO:0000256" key="6">
    <source>
        <dbReference type="ARBA" id="ARBA00023136"/>
    </source>
</evidence>
<proteinExistence type="inferred from homology"/>
<organism evidence="10 11">
    <name type="scientific">Smittium simulii</name>
    <dbReference type="NCBI Taxonomy" id="133385"/>
    <lineage>
        <taxon>Eukaryota</taxon>
        <taxon>Fungi</taxon>
        <taxon>Fungi incertae sedis</taxon>
        <taxon>Zoopagomycota</taxon>
        <taxon>Kickxellomycotina</taxon>
        <taxon>Harpellomycetes</taxon>
        <taxon>Harpellales</taxon>
        <taxon>Legeriomycetaceae</taxon>
        <taxon>Smittium</taxon>
    </lineage>
</organism>
<evidence type="ECO:0000256" key="2">
    <source>
        <dbReference type="ARBA" id="ARBA00022448"/>
    </source>
</evidence>
<evidence type="ECO:0000256" key="1">
    <source>
        <dbReference type="ARBA" id="ARBA00004141"/>
    </source>
</evidence>
<evidence type="ECO:0000256" key="4">
    <source>
        <dbReference type="ARBA" id="ARBA00022737"/>
    </source>
</evidence>
<evidence type="ECO:0000256" key="7">
    <source>
        <dbReference type="ARBA" id="ARBA00038475"/>
    </source>
</evidence>
<evidence type="ECO:0000313" key="10">
    <source>
        <dbReference type="EMBL" id="PVU89682.1"/>
    </source>
</evidence>
<evidence type="ECO:0000256" key="3">
    <source>
        <dbReference type="ARBA" id="ARBA00022692"/>
    </source>
</evidence>
<dbReference type="PANTHER" id="PTHR12226:SF2">
    <property type="entry name" value="MANNOSE-P-DOLICHOL UTILIZATION DEFECT 1 PROTEIN"/>
    <property type="match status" value="1"/>
</dbReference>
<evidence type="ECO:0000256" key="8">
    <source>
        <dbReference type="PIRNR" id="PIRNR023381"/>
    </source>
</evidence>
<dbReference type="Gene3D" id="1.20.1280.290">
    <property type="match status" value="2"/>
</dbReference>
<feature type="transmembrane region" description="Helical" evidence="9">
    <location>
        <begin position="209"/>
        <end position="231"/>
    </location>
</feature>
<comment type="similarity">
    <text evidence="7 8">Belongs to the MPDU1 (TC 2.A.43.3) family.</text>
</comment>
<dbReference type="OrthoDB" id="271506at2759"/>
<accession>A0A2T9YBG6</accession>
<comment type="subcellular location">
    <subcellularLocation>
        <location evidence="1 8">Membrane</location>
        <topology evidence="1 8">Multi-pass membrane protein</topology>
    </subcellularLocation>
</comment>
<comment type="caution">
    <text evidence="10">The sequence shown here is derived from an EMBL/GenBank/DDBJ whole genome shotgun (WGS) entry which is preliminary data.</text>
</comment>
<dbReference type="PANTHER" id="PTHR12226">
    <property type="entry name" value="MANNOSE-P-DOLICHOL UTILIZATION DEFECT 1 LEC35 -RELATED"/>
    <property type="match status" value="1"/>
</dbReference>
<feature type="transmembrane region" description="Helical" evidence="9">
    <location>
        <begin position="182"/>
        <end position="203"/>
    </location>
</feature>
<gene>
    <name evidence="10" type="ORF">BB561_005225</name>
</gene>
<keyword evidence="11" id="KW-1185">Reference proteome</keyword>
<dbReference type="GO" id="GO:0016020">
    <property type="term" value="C:membrane"/>
    <property type="evidence" value="ECO:0007669"/>
    <property type="project" value="UniProtKB-SubCell"/>
</dbReference>
<dbReference type="InterPro" id="IPR016817">
    <property type="entry name" value="MannP-dilichol_defect-1"/>
</dbReference>
<keyword evidence="6 8" id="KW-0472">Membrane</keyword>
<protein>
    <recommendedName>
        <fullName evidence="8">Mannose-P-dolichol utilization defect 1 protein homolog</fullName>
    </recommendedName>
</protein>
<dbReference type="Proteomes" id="UP000245383">
    <property type="component" value="Unassembled WGS sequence"/>
</dbReference>
<feature type="transmembrane region" description="Helical" evidence="9">
    <location>
        <begin position="104"/>
        <end position="121"/>
    </location>
</feature>